<keyword evidence="3 7" id="KW-0812">Transmembrane</keyword>
<dbReference type="AlphaFoldDB" id="A0A6N7Z0H8"/>
<evidence type="ECO:0000256" key="7">
    <source>
        <dbReference type="SAM" id="Phobius"/>
    </source>
</evidence>
<feature type="transmembrane region" description="Helical" evidence="7">
    <location>
        <begin position="109"/>
        <end position="129"/>
    </location>
</feature>
<reference evidence="9 10" key="1">
    <citation type="submission" date="2019-11" db="EMBL/GenBank/DDBJ databases">
        <title>Draft genome of Amycolatopsis RM579.</title>
        <authorList>
            <person name="Duangmal K."/>
            <person name="Mingma R."/>
        </authorList>
    </citation>
    <scope>NUCLEOTIDE SEQUENCE [LARGE SCALE GENOMIC DNA]</scope>
    <source>
        <strain evidence="9 10">RM579</strain>
    </source>
</reference>
<keyword evidence="5 7" id="KW-0472">Membrane</keyword>
<protein>
    <submittedName>
        <fullName evidence="9">EamA family transporter</fullName>
    </submittedName>
</protein>
<feature type="region of interest" description="Disordered" evidence="6">
    <location>
        <begin position="283"/>
        <end position="310"/>
    </location>
</feature>
<proteinExistence type="inferred from homology"/>
<dbReference type="RefSeq" id="WP_154756413.1">
    <property type="nucleotide sequence ID" value="NZ_WMBA01000010.1"/>
</dbReference>
<comment type="similarity">
    <text evidence="2">Belongs to the EamA transporter family.</text>
</comment>
<dbReference type="OrthoDB" id="9809509at2"/>
<dbReference type="PANTHER" id="PTHR32322">
    <property type="entry name" value="INNER MEMBRANE TRANSPORTER"/>
    <property type="match status" value="1"/>
</dbReference>
<evidence type="ECO:0000256" key="5">
    <source>
        <dbReference type="ARBA" id="ARBA00023136"/>
    </source>
</evidence>
<feature type="transmembrane region" description="Helical" evidence="7">
    <location>
        <begin position="166"/>
        <end position="183"/>
    </location>
</feature>
<evidence type="ECO:0000259" key="8">
    <source>
        <dbReference type="Pfam" id="PF00892"/>
    </source>
</evidence>
<dbReference type="SUPFAM" id="SSF103481">
    <property type="entry name" value="Multidrug resistance efflux transporter EmrE"/>
    <property type="match status" value="2"/>
</dbReference>
<dbReference type="GO" id="GO:0016020">
    <property type="term" value="C:membrane"/>
    <property type="evidence" value="ECO:0007669"/>
    <property type="project" value="UniProtKB-SubCell"/>
</dbReference>
<keyword evidence="10" id="KW-1185">Reference proteome</keyword>
<evidence type="ECO:0000313" key="10">
    <source>
        <dbReference type="Proteomes" id="UP000440096"/>
    </source>
</evidence>
<evidence type="ECO:0000256" key="1">
    <source>
        <dbReference type="ARBA" id="ARBA00004141"/>
    </source>
</evidence>
<dbReference type="InterPro" id="IPR050638">
    <property type="entry name" value="AA-Vitamin_Transporters"/>
</dbReference>
<comment type="subcellular location">
    <subcellularLocation>
        <location evidence="1">Membrane</location>
        <topology evidence="1">Multi-pass membrane protein</topology>
    </subcellularLocation>
</comment>
<feature type="transmembrane region" description="Helical" evidence="7">
    <location>
        <begin position="30"/>
        <end position="48"/>
    </location>
</feature>
<dbReference type="PANTHER" id="PTHR32322:SF2">
    <property type="entry name" value="EAMA DOMAIN-CONTAINING PROTEIN"/>
    <property type="match status" value="1"/>
</dbReference>
<evidence type="ECO:0000313" key="9">
    <source>
        <dbReference type="EMBL" id="MTD54209.1"/>
    </source>
</evidence>
<evidence type="ECO:0000256" key="4">
    <source>
        <dbReference type="ARBA" id="ARBA00022989"/>
    </source>
</evidence>
<feature type="transmembrane region" description="Helical" evidence="7">
    <location>
        <begin position="251"/>
        <end position="271"/>
    </location>
</feature>
<feature type="domain" description="EamA" evidence="8">
    <location>
        <begin position="136"/>
        <end position="268"/>
    </location>
</feature>
<feature type="compositionally biased region" description="Basic residues" evidence="6">
    <location>
        <begin position="299"/>
        <end position="310"/>
    </location>
</feature>
<feature type="transmembrane region" description="Helical" evidence="7">
    <location>
        <begin position="60"/>
        <end position="78"/>
    </location>
</feature>
<feature type="transmembrane region" description="Helical" evidence="7">
    <location>
        <begin position="84"/>
        <end position="102"/>
    </location>
</feature>
<dbReference type="Pfam" id="PF00892">
    <property type="entry name" value="EamA"/>
    <property type="match status" value="2"/>
</dbReference>
<comment type="caution">
    <text evidence="9">The sequence shown here is derived from an EMBL/GenBank/DDBJ whole genome shotgun (WGS) entry which is preliminary data.</text>
</comment>
<evidence type="ECO:0000256" key="2">
    <source>
        <dbReference type="ARBA" id="ARBA00007362"/>
    </source>
</evidence>
<feature type="transmembrane region" description="Helical" evidence="7">
    <location>
        <begin position="195"/>
        <end position="217"/>
    </location>
</feature>
<dbReference type="InterPro" id="IPR000620">
    <property type="entry name" value="EamA_dom"/>
</dbReference>
<sequence>MWTVMLGAGFVLLWSSGFIGATLGAGSAGAITVLAWRFLFAAALLLLWRRPKRAQLKSQVVVALLSQCCYLFGVYEAAALGVAAGTMALIAALQPIVSAVIDRATVRQWIGLGIGLAGVAVVVSGDLAGHPGTPWWAYLLPFGGMLTLVAGSLLGRRTRADVTDALVIQYATSAVVFTALAAATGTLTPPDNGRFWWAIAWVVVLPTFGGYTCYWLLLRRTSLTTVSTLLYLTPPTTMLLAWLMFGQQVTALGLLGLGICLTGVALVLVPAKLSYPRGMMATCSSPTSSTPPPSSPPRARARPRSRRWPG</sequence>
<dbReference type="InterPro" id="IPR037185">
    <property type="entry name" value="EmrE-like"/>
</dbReference>
<feature type="domain" description="EamA" evidence="8">
    <location>
        <begin position="2"/>
        <end position="123"/>
    </location>
</feature>
<gene>
    <name evidence="9" type="ORF">GKO32_09505</name>
</gene>
<evidence type="ECO:0000256" key="6">
    <source>
        <dbReference type="SAM" id="MobiDB-lite"/>
    </source>
</evidence>
<name>A0A6N7Z0H8_9PSEU</name>
<accession>A0A6N7Z0H8</accession>
<evidence type="ECO:0000256" key="3">
    <source>
        <dbReference type="ARBA" id="ARBA00022692"/>
    </source>
</evidence>
<keyword evidence="4 7" id="KW-1133">Transmembrane helix</keyword>
<feature type="transmembrane region" description="Helical" evidence="7">
    <location>
        <begin position="229"/>
        <end position="245"/>
    </location>
</feature>
<dbReference type="Gene3D" id="1.10.3730.20">
    <property type="match status" value="1"/>
</dbReference>
<dbReference type="EMBL" id="WMBA01000010">
    <property type="protein sequence ID" value="MTD54209.1"/>
    <property type="molecule type" value="Genomic_DNA"/>
</dbReference>
<feature type="transmembrane region" description="Helical" evidence="7">
    <location>
        <begin position="135"/>
        <end position="154"/>
    </location>
</feature>
<dbReference type="Proteomes" id="UP000440096">
    <property type="component" value="Unassembled WGS sequence"/>
</dbReference>
<organism evidence="9 10">
    <name type="scientific">Amycolatopsis pithecellobii</name>
    <dbReference type="NCBI Taxonomy" id="664692"/>
    <lineage>
        <taxon>Bacteria</taxon>
        <taxon>Bacillati</taxon>
        <taxon>Actinomycetota</taxon>
        <taxon>Actinomycetes</taxon>
        <taxon>Pseudonocardiales</taxon>
        <taxon>Pseudonocardiaceae</taxon>
        <taxon>Amycolatopsis</taxon>
    </lineage>
</organism>